<feature type="transmembrane region" description="Helical" evidence="1">
    <location>
        <begin position="15"/>
        <end position="34"/>
    </location>
</feature>
<feature type="transmembrane region" description="Helical" evidence="1">
    <location>
        <begin position="142"/>
        <end position="166"/>
    </location>
</feature>
<evidence type="ECO:0000259" key="2">
    <source>
        <dbReference type="Pfam" id="PF13968"/>
    </source>
</evidence>
<comment type="caution">
    <text evidence="3">The sequence shown here is derived from an EMBL/GenBank/DDBJ whole genome shotgun (WGS) entry which is preliminary data.</text>
</comment>
<reference evidence="3 4" key="1">
    <citation type="submission" date="2024-11" db="EMBL/GenBank/DDBJ databases">
        <title>Chromosome-level genome assembly of Eucalyptus globulus Labill. provides insights into its genome evolution.</title>
        <authorList>
            <person name="Li X."/>
        </authorList>
    </citation>
    <scope>NUCLEOTIDE SEQUENCE [LARGE SCALE GENOMIC DNA]</scope>
    <source>
        <strain evidence="3">CL2024</strain>
        <tissue evidence="3">Fresh tender leaves</tissue>
    </source>
</reference>
<dbReference type="EMBL" id="JBJKBG010000001">
    <property type="protein sequence ID" value="KAL3752786.1"/>
    <property type="molecule type" value="Genomic_DNA"/>
</dbReference>
<proteinExistence type="predicted"/>
<feature type="transmembrane region" description="Helical" evidence="1">
    <location>
        <begin position="118"/>
        <end position="136"/>
    </location>
</feature>
<keyword evidence="1" id="KW-0812">Transmembrane</keyword>
<dbReference type="Proteomes" id="UP001634007">
    <property type="component" value="Unassembled WGS sequence"/>
</dbReference>
<sequence length="193" mass="21620">MAFTFILDLWNKWNIRGFVVLSLSLQVTLILFAPLRKRTASRPIIFLLRLAYLMADSVATFAVGLISHNQGNSSAHAAKVDEAIQAFWASFLLLHLGSSPNTITAFSLEDNSLWRRHLLTLIFQVGAAVYVFVWIFPSDKSLVIPTILVFLVGFIKVADRTLALYLSSFPKLRESMLLDDKSGMDADSSRLLE</sequence>
<protein>
    <recommendedName>
        <fullName evidence="2">DUF4220 domain-containing protein</fullName>
    </recommendedName>
</protein>
<evidence type="ECO:0000256" key="1">
    <source>
        <dbReference type="SAM" id="Phobius"/>
    </source>
</evidence>
<feature type="domain" description="DUF4220" evidence="2">
    <location>
        <begin position="50"/>
        <end position="184"/>
    </location>
</feature>
<evidence type="ECO:0000313" key="3">
    <source>
        <dbReference type="EMBL" id="KAL3752786.1"/>
    </source>
</evidence>
<organism evidence="3 4">
    <name type="scientific">Eucalyptus globulus</name>
    <name type="common">Tasmanian blue gum</name>
    <dbReference type="NCBI Taxonomy" id="34317"/>
    <lineage>
        <taxon>Eukaryota</taxon>
        <taxon>Viridiplantae</taxon>
        <taxon>Streptophyta</taxon>
        <taxon>Embryophyta</taxon>
        <taxon>Tracheophyta</taxon>
        <taxon>Spermatophyta</taxon>
        <taxon>Magnoliopsida</taxon>
        <taxon>eudicotyledons</taxon>
        <taxon>Gunneridae</taxon>
        <taxon>Pentapetalae</taxon>
        <taxon>rosids</taxon>
        <taxon>malvids</taxon>
        <taxon>Myrtales</taxon>
        <taxon>Myrtaceae</taxon>
        <taxon>Myrtoideae</taxon>
        <taxon>Eucalypteae</taxon>
        <taxon>Eucalyptus</taxon>
    </lineage>
</organism>
<feature type="transmembrane region" description="Helical" evidence="1">
    <location>
        <begin position="86"/>
        <end position="106"/>
    </location>
</feature>
<keyword evidence="4" id="KW-1185">Reference proteome</keyword>
<dbReference type="Pfam" id="PF13968">
    <property type="entry name" value="DUF4220"/>
    <property type="match status" value="1"/>
</dbReference>
<gene>
    <name evidence="3" type="ORF">ACJRO7_000219</name>
</gene>
<keyword evidence="1" id="KW-1133">Transmembrane helix</keyword>
<feature type="transmembrane region" description="Helical" evidence="1">
    <location>
        <begin position="46"/>
        <end position="66"/>
    </location>
</feature>
<dbReference type="InterPro" id="IPR025315">
    <property type="entry name" value="DUF4220"/>
</dbReference>
<name>A0ABD3LR50_EUCGL</name>
<keyword evidence="1" id="KW-0472">Membrane</keyword>
<evidence type="ECO:0000313" key="4">
    <source>
        <dbReference type="Proteomes" id="UP001634007"/>
    </source>
</evidence>
<dbReference type="AlphaFoldDB" id="A0ABD3LR50"/>
<accession>A0ABD3LR50</accession>
<dbReference type="PANTHER" id="PTHR31325">
    <property type="entry name" value="OS01G0798800 PROTEIN-RELATED"/>
    <property type="match status" value="1"/>
</dbReference>